<dbReference type="EMBL" id="CP053070">
    <property type="protein sequence ID" value="QJR08742.1"/>
    <property type="molecule type" value="Genomic_DNA"/>
</dbReference>
<gene>
    <name evidence="10" type="ORF">DQU50_11705</name>
    <name evidence="6" type="ORF">G0Z31_08570</name>
    <name evidence="7" type="ORF">G6Y24_05455</name>
    <name evidence="4" type="ORF">GAY51_00535</name>
    <name evidence="3" type="ORF">GAY54_00490</name>
    <name evidence="2" type="ORF">GF572_01255</name>
    <name evidence="5" type="ORF">GO941_13905</name>
    <name evidence="8" type="ORF">GQX52_07985</name>
    <name evidence="9" type="ORF">HH313_002742</name>
    <name evidence="1" type="ORF">QU38_16040</name>
</gene>
<dbReference type="Proteomes" id="UP000451682">
    <property type="component" value="Unassembled WGS sequence"/>
</dbReference>
<name>A0A0D1JVV0_STAAU</name>
<dbReference type="EMBL" id="WFHO01000002">
    <property type="protein sequence ID" value="MUG51031.1"/>
    <property type="molecule type" value="Genomic_DNA"/>
</dbReference>
<protein>
    <submittedName>
        <fullName evidence="4">Uncharacterized protein</fullName>
    </submittedName>
</protein>
<dbReference type="Proteomes" id="UP000434412">
    <property type="component" value="Unassembled WGS sequence"/>
</dbReference>
<reference evidence="10 13" key="3">
    <citation type="submission" date="2018-06" db="EMBL/GenBank/DDBJ databases">
        <title>Whole genome sequencing to identify and define MRSA outbreaks.</title>
        <authorList>
            <person name="Sullivan M.J."/>
            <person name="Altman D.R."/>
            <person name="Chacko K."/>
            <person name="Ciferri B."/>
            <person name="Webster E."/>
            <person name="Deikus G."/>
            <person name="Lewis M."/>
            <person name="Khan Z."/>
            <person name="Beckford C."/>
            <person name="Rendo A."/>
            <person name="Samaroo F."/>
            <person name="Sebra R."/>
            <person name="Karam-Howlin R."/>
            <person name="Southwick K."/>
            <person name="Adams E."/>
            <person name="Ying L."/>
            <person name="Kornblum J."/>
            <person name="Factor S."/>
            <person name="Danesh Yazdi M."/>
            <person name="Dingle T."/>
            <person name="Hamula C."/>
            <person name="Bashir A."/>
            <person name="Schadt E."/>
            <person name="Kasarskis A."/>
            <person name="Patel G."/>
            <person name="Wallach F."/>
            <person name="Gibbs K."/>
            <person name="Van Bakel H."/>
        </authorList>
    </citation>
    <scope>NUCLEOTIDE SEQUENCE [LARGE SCALE GENOMIC DNA]</scope>
    <source>
        <strain evidence="13">pt013</strain>
        <strain evidence="10">Pt013</strain>
    </source>
</reference>
<evidence type="ECO:0000313" key="15">
    <source>
        <dbReference type="Proteomes" id="UP000473113"/>
    </source>
</evidence>
<dbReference type="Proteomes" id="UP000502818">
    <property type="component" value="Chromosome"/>
</dbReference>
<dbReference type="EMBL" id="WFIJ01000001">
    <property type="protein sequence ID" value="MUG82175.1"/>
    <property type="molecule type" value="Genomic_DNA"/>
</dbReference>
<evidence type="ECO:0000313" key="9">
    <source>
        <dbReference type="EMBL" id="QJR08742.1"/>
    </source>
</evidence>
<dbReference type="Proteomes" id="UP000473113">
    <property type="component" value="Unassembled WGS sequence"/>
</dbReference>
<reference evidence="7 15" key="7">
    <citation type="submission" date="2020-02" db="EMBL/GenBank/DDBJ databases">
        <title>Detection of Heterogeneous Vancomycin Intermediate Resistance in Methicillin Resistant Staphylococcus aureus Isolates from Latin-America.</title>
        <authorList>
            <person name="Castro-Cardozo B."/>
            <person name="Berrio M."/>
            <person name="Vargas M.L."/>
            <person name="Carvajal L.P."/>
            <person name="Millan L.V."/>
            <person name="Rios R."/>
            <person name="Hernandez A."/>
            <person name="Rincon S.L."/>
            <person name="Cubides P."/>
            <person name="Forero E."/>
            <person name="Dinh A."/>
            <person name="Seas C."/>
            <person name="Munita J.M."/>
            <person name="Arias C.A."/>
            <person name="Reyes J."/>
            <person name="Diaz L."/>
        </authorList>
    </citation>
    <scope>NUCLEOTIDE SEQUENCE [LARGE SCALE GENOMIC DNA]</scope>
    <source>
        <strain evidence="7 15">UG255</strain>
    </source>
</reference>
<dbReference type="Proteomes" id="UP000032274">
    <property type="component" value="Unassembled WGS sequence"/>
</dbReference>
<dbReference type="Proteomes" id="UP000561555">
    <property type="component" value="Unassembled WGS sequence"/>
</dbReference>
<reference evidence="8 18" key="6">
    <citation type="journal article" date="2020" name="J. Antimicrob. Chemother.">
        <title>Detection of heterogeneous vancomycin intermediate resistance in MRSA isolates from Latin America.</title>
        <authorList>
            <person name="Castro B.E."/>
            <person name="Berrio M."/>
            <person name="Vargas M.L."/>
            <person name="Carvajal L.P."/>
            <person name="Millan L.V."/>
            <person name="Rios R."/>
            <person name="Hernandez A.K."/>
            <person name="Rincon S."/>
            <person name="Cubides P."/>
            <person name="Forero E."/>
            <person name="Dinh A."/>
            <person name="Seas C."/>
            <person name="Munita J.M."/>
            <person name="Arias C.A."/>
            <person name="Reyes J."/>
            <person name="Diaz L."/>
        </authorList>
    </citation>
    <scope>NUCLEOTIDE SEQUENCE [LARGE SCALE GENOMIC DNA]</scope>
    <source>
        <strain evidence="8 18">UP89</strain>
    </source>
</reference>
<dbReference type="EMBL" id="WPVZ01000744">
    <property type="protein sequence ID" value="MVL46568.1"/>
    <property type="molecule type" value="Genomic_DNA"/>
</dbReference>
<dbReference type="KEGG" id="sams:NI36_13120"/>
<dbReference type="EMBL" id="JXIG01000630">
    <property type="protein sequence ID" value="KIT95410.1"/>
    <property type="molecule type" value="Genomic_DNA"/>
</dbReference>
<dbReference type="Proteomes" id="UP000463077">
    <property type="component" value="Unassembled WGS sequence"/>
</dbReference>
<evidence type="ECO:0000313" key="14">
    <source>
        <dbReference type="Proteomes" id="UP000463077"/>
    </source>
</evidence>
<dbReference type="EMBL" id="WKIA01000005">
    <property type="protein sequence ID" value="MRV77114.1"/>
    <property type="molecule type" value="Genomic_DNA"/>
</dbReference>
<reference evidence="4 14" key="4">
    <citation type="journal article" date="2019" name="Int. J. Infect. Dis.">
        <title>Characterization of a community-acquired methicillin-resistant sequence type 338 Staphylococcus aureus strain containing a staphylococcal cassette chromosome mec type VT.</title>
        <authorList>
            <person name="Chen Y."/>
            <person name="Hong J."/>
            <person name="Chen Y."/>
            <person name="Wang H."/>
            <person name="Yu Y."/>
            <person name="Qu T."/>
        </authorList>
    </citation>
    <scope>NUCLEOTIDE SEQUENCE</scope>
    <source>
        <strain evidence="3 14">LJ05</strain>
        <strain evidence="4">LQ41</strain>
    </source>
</reference>
<evidence type="ECO:0000313" key="1">
    <source>
        <dbReference type="EMBL" id="KIT95410.1"/>
    </source>
</evidence>
<dbReference type="EMBL" id="QNXF01000003">
    <property type="protein sequence ID" value="TXL40145.1"/>
    <property type="molecule type" value="Genomic_DNA"/>
</dbReference>
<evidence type="ECO:0000313" key="11">
    <source>
        <dbReference type="Proteomes" id="UP000032274"/>
    </source>
</evidence>
<dbReference type="RefSeq" id="WP_001791976.1">
    <property type="nucleotide sequence ID" value="NZ_AP017320.1"/>
</dbReference>
<proteinExistence type="predicted"/>
<dbReference type="AlphaFoldDB" id="A0A0D1JVV0"/>
<evidence type="ECO:0000313" key="4">
    <source>
        <dbReference type="EMBL" id="MUG82175.1"/>
    </source>
</evidence>
<evidence type="ECO:0000313" key="2">
    <source>
        <dbReference type="EMBL" id="MRV77114.1"/>
    </source>
</evidence>
<dbReference type="EMBL" id="JAANDN010000077">
    <property type="protein sequence ID" value="NUY68575.1"/>
    <property type="molecule type" value="Genomic_DNA"/>
</dbReference>
<evidence type="ECO:0000313" key="12">
    <source>
        <dbReference type="Proteomes" id="UP000434412"/>
    </source>
</evidence>
<evidence type="ECO:0000313" key="13">
    <source>
        <dbReference type="Proteomes" id="UP000451682"/>
    </source>
</evidence>
<reference evidence="1 11" key="1">
    <citation type="submission" date="2015-01" db="EMBL/GenBank/DDBJ databases">
        <title>Characterization of Swiss Staphylococcus aureus strains involved in food poisoning.</title>
        <authorList>
            <person name="Crovadore J."/>
            <person name="Chablais R."/>
            <person name="Tonacini J."/>
            <person name="Schnyder B."/>
            <person name="Lefort F."/>
        </authorList>
    </citation>
    <scope>NUCLEOTIDE SEQUENCE [LARGE SCALE GENOMIC DNA]</scope>
    <source>
        <strain evidence="1 11">SA-120</strain>
    </source>
</reference>
<accession>A0A6B5ACP0</accession>
<sequence length="53" mass="6280">MAIIEYLYNFSRNKQNFNSAKTAVLSYDLTNLTNFTRTAFKNIYTFLTNIYLL</sequence>
<organism evidence="4">
    <name type="scientific">Staphylococcus aureus</name>
    <dbReference type="NCBI Taxonomy" id="1280"/>
    <lineage>
        <taxon>Bacteria</taxon>
        <taxon>Bacillati</taxon>
        <taxon>Bacillota</taxon>
        <taxon>Bacilli</taxon>
        <taxon>Bacillales</taxon>
        <taxon>Staphylococcaceae</taxon>
        <taxon>Staphylococcus</taxon>
    </lineage>
</organism>
<dbReference type="Proteomes" id="UP000478431">
    <property type="component" value="Unassembled WGS sequence"/>
</dbReference>
<reference evidence="5 12" key="5">
    <citation type="submission" date="2019-11" db="EMBL/GenBank/DDBJ databases">
        <title>Implementation of targeted gown and glove precautions to prevent Staphylococcus aureus acquisition in community-based nursing homes.</title>
        <authorList>
            <person name="Stine O.C."/>
        </authorList>
    </citation>
    <scope>NUCLEOTIDE SEQUENCE [LARGE SCALE GENOMIC DNA]</scope>
    <source>
        <strain evidence="5 12">S_2023.LVRQ.AN</strain>
    </source>
</reference>
<evidence type="ECO:0000313" key="5">
    <source>
        <dbReference type="EMBL" id="MVL46568.1"/>
    </source>
</evidence>
<dbReference type="EMBL" id="JAALTR010000160">
    <property type="protein sequence ID" value="NGW66941.1"/>
    <property type="molecule type" value="Genomic_DNA"/>
</dbReference>
<evidence type="ECO:0000313" key="16">
    <source>
        <dbReference type="Proteomes" id="UP000478431"/>
    </source>
</evidence>
<reference evidence="2" key="2">
    <citation type="journal article" date="2018" name="Open Forum Infect. Dis.">
        <title>The Cefazolin Inoculum Effect Is Associated With Increased Mortality in Methicillin-Susceptible Staphylococcus aureus Bacteremia.</title>
        <authorList>
            <person name="Miller W.R."/>
            <person name="Seas C."/>
            <person name="Carvajal L.P."/>
            <person name="Diaz L."/>
            <person name="Echeverri A.M."/>
            <person name="Ferro C."/>
            <person name="Rios R."/>
            <person name="Porras P."/>
            <person name="Luna C."/>
            <person name="Gotuzzo E."/>
            <person name="Munita J.M."/>
            <person name="Nannini E."/>
            <person name="Carcamo C."/>
            <person name="Reyes J."/>
            <person name="Arias C.A."/>
        </authorList>
    </citation>
    <scope>NUCLEOTIDE SEQUENCE</scope>
    <source>
        <strain evidence="2">UA917</strain>
    </source>
</reference>
<evidence type="ECO:0000313" key="8">
    <source>
        <dbReference type="EMBL" id="NUY68575.1"/>
    </source>
</evidence>
<reference evidence="9 17" key="9">
    <citation type="submission" date="2020-04" db="EMBL/GenBank/DDBJ databases">
        <authorList>
            <person name="Kim J.-M."/>
            <person name="Chung S.H."/>
            <person name="Kim I."/>
            <person name="Kim J.-S."/>
        </authorList>
    </citation>
    <scope>NUCLEOTIDE SEQUENCE [LARGE SCALE GENOMIC DNA]</scope>
    <source>
        <strain evidence="9">HL20709</strain>
    </source>
</reference>
<evidence type="ECO:0000313" key="18">
    <source>
        <dbReference type="Proteomes" id="UP000561555"/>
    </source>
</evidence>
<evidence type="ECO:0000313" key="17">
    <source>
        <dbReference type="Proteomes" id="UP000502818"/>
    </source>
</evidence>
<evidence type="ECO:0000313" key="3">
    <source>
        <dbReference type="EMBL" id="MUG51031.1"/>
    </source>
</evidence>
<dbReference type="EMBL" id="JAAJIY010000023">
    <property type="protein sequence ID" value="NGK21562.1"/>
    <property type="molecule type" value="Genomic_DNA"/>
</dbReference>
<evidence type="ECO:0000313" key="6">
    <source>
        <dbReference type="EMBL" id="NGK21562.1"/>
    </source>
</evidence>
<reference evidence="6 16" key="8">
    <citation type="submission" date="2020-02" db="EMBL/GenBank/DDBJ databases">
        <title>Novel Insights Into The Classification of Staphylococcal Beta-Lactamases In Relation To The Cefazolin Inoculum Effect.</title>
        <authorList>
            <person name="Carvajal L.P."/>
            <person name="Rincon S."/>
            <person name="Echeverri A."/>
            <person name="Porras J."/>
            <person name="Rios R."/>
            <person name="Ordonez K."/>
            <person name="Seas C."/>
            <person name="Gomez-Villegas S."/>
            <person name="Diaz L."/>
            <person name="Arias C.A."/>
            <person name="Reyes J."/>
        </authorList>
    </citation>
    <scope>NUCLEOTIDE SEQUENCE [LARGE SCALE GENOMIC DNA]</scope>
    <source>
        <strain evidence="6 16">UP127</strain>
    </source>
</reference>
<evidence type="ECO:0000313" key="10">
    <source>
        <dbReference type="EMBL" id="TXL40145.1"/>
    </source>
</evidence>
<evidence type="ECO:0000313" key="7">
    <source>
        <dbReference type="EMBL" id="NGW66941.1"/>
    </source>
</evidence>
<accession>A0A0D1JVV0</accession>